<name>A0A5C7J316_9BACT</name>
<dbReference type="Proteomes" id="UP000321026">
    <property type="component" value="Unassembled WGS sequence"/>
</dbReference>
<gene>
    <name evidence="2" type="ORF">E6Q11_06295</name>
</gene>
<evidence type="ECO:0000313" key="2">
    <source>
        <dbReference type="EMBL" id="TXG75860.1"/>
    </source>
</evidence>
<sequence length="171" mass="19313">MKVTVVPAQVTTVEDRIAGNLGFSQLLLLATPIFAGGLLFMLLPPPMHNAPYKIVAISILTFMCWSSAIRIKGKILLFWLAIILRYNLRPGYYVFNKNSEASREQYRELLIKEPTADKVKATAKQIVPSRLELADKVRTLNLINNPAAKVHFETDKKGKLYVRITEVKEQS</sequence>
<proteinExistence type="predicted"/>
<dbReference type="AlphaFoldDB" id="A0A5C7J316"/>
<reference evidence="2 3" key="1">
    <citation type="submission" date="2018-09" db="EMBL/GenBank/DDBJ databases">
        <title>Metagenome Assembled Genomes from an Advanced Water Purification Facility.</title>
        <authorList>
            <person name="Stamps B.W."/>
            <person name="Spear J.R."/>
        </authorList>
    </citation>
    <scope>NUCLEOTIDE SEQUENCE [LARGE SCALE GENOMIC DNA]</scope>
    <source>
        <strain evidence="2">Bin_63_2</strain>
    </source>
</reference>
<dbReference type="EMBL" id="SSDS01000098">
    <property type="protein sequence ID" value="TXG75860.1"/>
    <property type="molecule type" value="Genomic_DNA"/>
</dbReference>
<evidence type="ECO:0000256" key="1">
    <source>
        <dbReference type="SAM" id="Phobius"/>
    </source>
</evidence>
<comment type="caution">
    <text evidence="2">The sequence shown here is derived from an EMBL/GenBank/DDBJ whole genome shotgun (WGS) entry which is preliminary data.</text>
</comment>
<accession>A0A5C7J316</accession>
<feature type="transmembrane region" description="Helical" evidence="1">
    <location>
        <begin position="50"/>
        <end position="69"/>
    </location>
</feature>
<protein>
    <submittedName>
        <fullName evidence="2">PrgI family protein</fullName>
    </submittedName>
</protein>
<feature type="transmembrane region" description="Helical" evidence="1">
    <location>
        <begin position="26"/>
        <end position="44"/>
    </location>
</feature>
<evidence type="ECO:0000313" key="3">
    <source>
        <dbReference type="Proteomes" id="UP000321026"/>
    </source>
</evidence>
<keyword evidence="1" id="KW-0472">Membrane</keyword>
<keyword evidence="1" id="KW-1133">Transmembrane helix</keyword>
<organism evidence="2 3">
    <name type="scientific">Candidatus Dojkabacteria bacterium</name>
    <dbReference type="NCBI Taxonomy" id="2099670"/>
    <lineage>
        <taxon>Bacteria</taxon>
        <taxon>Candidatus Dojkabacteria</taxon>
    </lineage>
</organism>
<keyword evidence="1" id="KW-0812">Transmembrane</keyword>